<dbReference type="InterPro" id="IPR011990">
    <property type="entry name" value="TPR-like_helical_dom_sf"/>
</dbReference>
<evidence type="ECO:0000313" key="3">
    <source>
        <dbReference type="Proteomes" id="UP000000663"/>
    </source>
</evidence>
<dbReference type="KEGG" id="rci:RCIX2520"/>
<feature type="repeat" description="TPR" evidence="1">
    <location>
        <begin position="31"/>
        <end position="64"/>
    </location>
</feature>
<dbReference type="STRING" id="351160.RCIX2520"/>
<evidence type="ECO:0000256" key="1">
    <source>
        <dbReference type="PROSITE-ProRule" id="PRU00339"/>
    </source>
</evidence>
<dbReference type="AlphaFoldDB" id="Q0W205"/>
<evidence type="ECO:0000313" key="2">
    <source>
        <dbReference type="EMBL" id="CAJ37588.1"/>
    </source>
</evidence>
<dbReference type="PROSITE" id="PS50005">
    <property type="entry name" value="TPR"/>
    <property type="match status" value="1"/>
</dbReference>
<protein>
    <submittedName>
        <fullName evidence="2">Uncharacterized protein</fullName>
    </submittedName>
</protein>
<gene>
    <name evidence="2" type="ORF">RCIX2520</name>
</gene>
<reference evidence="2 3" key="1">
    <citation type="journal article" date="2006" name="Science">
        <title>Genome of rice cluster I archaea -- the key methane producers in the rice rhizosphere.</title>
        <authorList>
            <person name="Erkel C."/>
            <person name="Kube M."/>
            <person name="Reinhardt R."/>
            <person name="Liesack W."/>
        </authorList>
    </citation>
    <scope>NUCLEOTIDE SEQUENCE [LARGE SCALE GENOMIC DNA]</scope>
    <source>
        <strain evidence="3">DSM 22066 / NBRC 105507 / MRE50</strain>
    </source>
</reference>
<dbReference type="RefSeq" id="WP_012034997.1">
    <property type="nucleotide sequence ID" value="NC_009464.1"/>
</dbReference>
<dbReference type="InterPro" id="IPR019734">
    <property type="entry name" value="TPR_rpt"/>
</dbReference>
<dbReference type="Gene3D" id="1.25.40.10">
    <property type="entry name" value="Tetratricopeptide repeat domain"/>
    <property type="match status" value="1"/>
</dbReference>
<name>Q0W205_METAR</name>
<dbReference type="SMART" id="SM00028">
    <property type="entry name" value="TPR"/>
    <property type="match status" value="1"/>
</dbReference>
<organism evidence="2 3">
    <name type="scientific">Methanocella arvoryzae (strain DSM 22066 / NBRC 105507 / MRE50)</name>
    <dbReference type="NCBI Taxonomy" id="351160"/>
    <lineage>
        <taxon>Archaea</taxon>
        <taxon>Methanobacteriati</taxon>
        <taxon>Methanobacteriota</taxon>
        <taxon>Stenosarchaea group</taxon>
        <taxon>Methanomicrobia</taxon>
        <taxon>Methanocellales</taxon>
        <taxon>Methanocellaceae</taxon>
        <taxon>Methanocella</taxon>
    </lineage>
</organism>
<proteinExistence type="predicted"/>
<dbReference type="Pfam" id="PF13432">
    <property type="entry name" value="TPR_16"/>
    <property type="match status" value="1"/>
</dbReference>
<dbReference type="eggNOG" id="arCOG03032">
    <property type="taxonomic scope" value="Archaea"/>
</dbReference>
<dbReference type="EMBL" id="AM114193">
    <property type="protein sequence ID" value="CAJ37588.1"/>
    <property type="molecule type" value="Genomic_DNA"/>
</dbReference>
<dbReference type="SUPFAM" id="SSF48452">
    <property type="entry name" value="TPR-like"/>
    <property type="match status" value="1"/>
</dbReference>
<sequence length="110" mass="12154">MMFGKRLIDAGLPDEALTALRKAVEVDPDSVIAHYTLGNAFLSLRQIDDAMAEFQKCIALNPKMPGPHFSLAKTYDEAGMKNDAKAELEIGEQVAKELRGSMQGRRVFKD</sequence>
<accession>Q0W205</accession>
<keyword evidence="1" id="KW-0802">TPR repeat</keyword>
<dbReference type="GeneID" id="5145727"/>
<dbReference type="Proteomes" id="UP000000663">
    <property type="component" value="Chromosome"/>
</dbReference>
<keyword evidence="3" id="KW-1185">Reference proteome</keyword>